<dbReference type="Proteomes" id="UP000676325">
    <property type="component" value="Unassembled WGS sequence"/>
</dbReference>
<organism evidence="1 2">
    <name type="scientific">Actinospica acidithermotolerans</name>
    <dbReference type="NCBI Taxonomy" id="2828514"/>
    <lineage>
        <taxon>Bacteria</taxon>
        <taxon>Bacillati</taxon>
        <taxon>Actinomycetota</taxon>
        <taxon>Actinomycetes</taxon>
        <taxon>Catenulisporales</taxon>
        <taxon>Actinospicaceae</taxon>
        <taxon>Actinospica</taxon>
    </lineage>
</organism>
<proteinExistence type="predicted"/>
<protein>
    <recommendedName>
        <fullName evidence="3">Transglycosylase SLT domain-containing protein</fullName>
    </recommendedName>
</protein>
<dbReference type="AlphaFoldDB" id="A0A941ENP9"/>
<accession>A0A941ENP9</accession>
<sequence>MKISAKATASASASASAKASATSSNPYASVTWGALEPVAEYGTQNTFTPSTDQWENARTIVEVAEKRGMPLYAAVVAVATAIQESQLINLTSATNADSLGLFQQRPSQGWGTASELTTPSYAANAFLAALEADAPDYQSIYLWEAAQDVQRSGYPTAYAQWQKQATTMVYDIVNGEAPS</sequence>
<keyword evidence="2" id="KW-1185">Reference proteome</keyword>
<evidence type="ECO:0000313" key="2">
    <source>
        <dbReference type="Proteomes" id="UP000676325"/>
    </source>
</evidence>
<gene>
    <name evidence="1" type="ORF">KDK95_31785</name>
</gene>
<dbReference type="EMBL" id="JAGSOH010000168">
    <property type="protein sequence ID" value="MBR7830929.1"/>
    <property type="molecule type" value="Genomic_DNA"/>
</dbReference>
<reference evidence="1" key="1">
    <citation type="submission" date="2021-04" db="EMBL/GenBank/DDBJ databases">
        <title>Genome based classification of Actinospica acidithermotolerans sp. nov., an actinobacterium isolated from an Indonesian hot spring.</title>
        <authorList>
            <person name="Kusuma A.B."/>
            <person name="Putra K.E."/>
            <person name="Nafisah S."/>
            <person name="Loh J."/>
            <person name="Nouioui I."/>
            <person name="Goodfellow M."/>
        </authorList>
    </citation>
    <scope>NUCLEOTIDE SEQUENCE</scope>
    <source>
        <strain evidence="1">MGRD01-02</strain>
    </source>
</reference>
<name>A0A941ENP9_9ACTN</name>
<dbReference type="RefSeq" id="WP_212522048.1">
    <property type="nucleotide sequence ID" value="NZ_JAGSOH010000168.1"/>
</dbReference>
<comment type="caution">
    <text evidence="1">The sequence shown here is derived from an EMBL/GenBank/DDBJ whole genome shotgun (WGS) entry which is preliminary data.</text>
</comment>
<evidence type="ECO:0008006" key="3">
    <source>
        <dbReference type="Google" id="ProtNLM"/>
    </source>
</evidence>
<evidence type="ECO:0000313" key="1">
    <source>
        <dbReference type="EMBL" id="MBR7830929.1"/>
    </source>
</evidence>